<organism evidence="2 3">
    <name type="scientific">Nakamurella alba</name>
    <dbReference type="NCBI Taxonomy" id="2665158"/>
    <lineage>
        <taxon>Bacteria</taxon>
        <taxon>Bacillati</taxon>
        <taxon>Actinomycetota</taxon>
        <taxon>Actinomycetes</taxon>
        <taxon>Nakamurellales</taxon>
        <taxon>Nakamurellaceae</taxon>
        <taxon>Nakamurella</taxon>
    </lineage>
</organism>
<sequence length="140" mass="14507">MTETQQAPAGGTDQDGTPLGTVTWWEIPVADLDVSSTFLTAVFGWTFMPFGEGYLGILNGGGPETLVGGIFKAEPEQVAAAGIQVYINVRDMEDTLAKASAAGGTVRTPRTEVGGDMGWWAEIVDPGGRRIGLCTGSAAA</sequence>
<dbReference type="AlphaFoldDB" id="A0A7K1FJK2"/>
<dbReference type="InterPro" id="IPR029068">
    <property type="entry name" value="Glyas_Bleomycin-R_OHBP_Dase"/>
</dbReference>
<evidence type="ECO:0000259" key="1">
    <source>
        <dbReference type="PROSITE" id="PS51819"/>
    </source>
</evidence>
<dbReference type="PANTHER" id="PTHR33993">
    <property type="entry name" value="GLYOXALASE-RELATED"/>
    <property type="match status" value="1"/>
</dbReference>
<proteinExistence type="predicted"/>
<dbReference type="SUPFAM" id="SSF54593">
    <property type="entry name" value="Glyoxalase/Bleomycin resistance protein/Dihydroxybiphenyl dioxygenase"/>
    <property type="match status" value="1"/>
</dbReference>
<dbReference type="EMBL" id="WLYK01000002">
    <property type="protein sequence ID" value="MTD14256.1"/>
    <property type="molecule type" value="Genomic_DNA"/>
</dbReference>
<keyword evidence="3" id="KW-1185">Reference proteome</keyword>
<feature type="domain" description="VOC" evidence="1">
    <location>
        <begin position="21"/>
        <end position="136"/>
    </location>
</feature>
<gene>
    <name evidence="2" type="ORF">GIS00_09885</name>
</gene>
<dbReference type="Gene3D" id="3.10.180.10">
    <property type="entry name" value="2,3-Dihydroxybiphenyl 1,2-Dioxygenase, domain 1"/>
    <property type="match status" value="1"/>
</dbReference>
<protein>
    <recommendedName>
        <fullName evidence="1">VOC domain-containing protein</fullName>
    </recommendedName>
</protein>
<dbReference type="RefSeq" id="WP_154768254.1">
    <property type="nucleotide sequence ID" value="NZ_WLYK01000002.1"/>
</dbReference>
<accession>A0A7K1FJK2</accession>
<dbReference type="InterPro" id="IPR053863">
    <property type="entry name" value="Glyoxy/Ble-like_N"/>
</dbReference>
<dbReference type="PROSITE" id="PS51819">
    <property type="entry name" value="VOC"/>
    <property type="match status" value="1"/>
</dbReference>
<comment type="caution">
    <text evidence="2">The sequence shown here is derived from an EMBL/GenBank/DDBJ whole genome shotgun (WGS) entry which is preliminary data.</text>
</comment>
<dbReference type="CDD" id="cd07247">
    <property type="entry name" value="SgaA_N_like"/>
    <property type="match status" value="1"/>
</dbReference>
<reference evidence="2 3" key="1">
    <citation type="submission" date="2019-11" db="EMBL/GenBank/DDBJ databases">
        <authorList>
            <person name="Jiang L.-Q."/>
        </authorList>
    </citation>
    <scope>NUCLEOTIDE SEQUENCE [LARGE SCALE GENOMIC DNA]</scope>
    <source>
        <strain evidence="2 3">YIM 132087</strain>
    </source>
</reference>
<evidence type="ECO:0000313" key="2">
    <source>
        <dbReference type="EMBL" id="MTD14256.1"/>
    </source>
</evidence>
<dbReference type="InterPro" id="IPR052164">
    <property type="entry name" value="Anthracycline_SecMetBiosynth"/>
</dbReference>
<dbReference type="Proteomes" id="UP000460221">
    <property type="component" value="Unassembled WGS sequence"/>
</dbReference>
<dbReference type="Pfam" id="PF22677">
    <property type="entry name" value="Ble-like_N"/>
    <property type="match status" value="1"/>
</dbReference>
<evidence type="ECO:0000313" key="3">
    <source>
        <dbReference type="Proteomes" id="UP000460221"/>
    </source>
</evidence>
<name>A0A7K1FJK2_9ACTN</name>
<dbReference type="InterPro" id="IPR037523">
    <property type="entry name" value="VOC_core"/>
</dbReference>